<proteinExistence type="predicted"/>
<dbReference type="PANTHER" id="PTHR33327:SF3">
    <property type="entry name" value="RNA-DIRECTED DNA POLYMERASE"/>
    <property type="match status" value="1"/>
</dbReference>
<reference evidence="7 8" key="1">
    <citation type="journal article" date="2019" name="Sci. Rep.">
        <title>Orb-weaving spider Araneus ventricosus genome elucidates the spidroin gene catalogue.</title>
        <authorList>
            <person name="Kono N."/>
            <person name="Nakamura H."/>
            <person name="Ohtoshi R."/>
            <person name="Moran D.A.P."/>
            <person name="Shinohara A."/>
            <person name="Yoshida Y."/>
            <person name="Fujiwara M."/>
            <person name="Mori M."/>
            <person name="Tomita M."/>
            <person name="Arakawa K."/>
        </authorList>
    </citation>
    <scope>NUCLEOTIDE SEQUENCE [LARGE SCALE GENOMIC DNA]</scope>
</reference>
<dbReference type="InterPro" id="IPR041577">
    <property type="entry name" value="RT_RNaseH_2"/>
</dbReference>
<dbReference type="InterPro" id="IPR021109">
    <property type="entry name" value="Peptidase_aspartic_dom_sf"/>
</dbReference>
<keyword evidence="1" id="KW-0808">Transferase</keyword>
<keyword evidence="1" id="KW-0548">Nucleotidyltransferase</keyword>
<dbReference type="FunFam" id="3.10.20.370:FF:000001">
    <property type="entry name" value="Retrovirus-related Pol polyprotein from transposon 17.6-like protein"/>
    <property type="match status" value="1"/>
</dbReference>
<dbReference type="SUPFAM" id="SSF56672">
    <property type="entry name" value="DNA/RNA polymerases"/>
    <property type="match status" value="1"/>
</dbReference>
<dbReference type="CDD" id="cd09274">
    <property type="entry name" value="RNase_HI_RT_Ty3"/>
    <property type="match status" value="1"/>
</dbReference>
<dbReference type="Pfam" id="PF17919">
    <property type="entry name" value="RT_RNaseH_2"/>
    <property type="match status" value="1"/>
</dbReference>
<dbReference type="InterPro" id="IPR055469">
    <property type="entry name" value="DUF7041"/>
</dbReference>
<dbReference type="FunFam" id="2.40.70.10:FF:000130">
    <property type="entry name" value="Retrovirus-related Pol polyprotein from transposon opus-like Protein"/>
    <property type="match status" value="1"/>
</dbReference>
<evidence type="ECO:0000256" key="4">
    <source>
        <dbReference type="ARBA" id="ARBA00022918"/>
    </source>
</evidence>
<keyword evidence="4" id="KW-0695">RNA-directed DNA polymerase</keyword>
<evidence type="ECO:0000259" key="6">
    <source>
        <dbReference type="Pfam" id="PF23055"/>
    </source>
</evidence>
<feature type="domain" description="DUF7041" evidence="6">
    <location>
        <begin position="26"/>
        <end position="107"/>
    </location>
</feature>
<keyword evidence="2" id="KW-0540">Nuclease</keyword>
<dbReference type="Gene3D" id="3.10.20.370">
    <property type="match status" value="1"/>
</dbReference>
<dbReference type="PANTHER" id="PTHR33327">
    <property type="entry name" value="ENDONUCLEASE"/>
    <property type="match status" value="1"/>
</dbReference>
<dbReference type="SUPFAM" id="SSF50630">
    <property type="entry name" value="Acid proteases"/>
    <property type="match status" value="1"/>
</dbReference>
<evidence type="ECO:0000256" key="3">
    <source>
        <dbReference type="ARBA" id="ARBA00022759"/>
    </source>
</evidence>
<keyword evidence="3" id="KW-0255">Endonuclease</keyword>
<accession>A0A4Y2HSM8</accession>
<evidence type="ECO:0000256" key="2">
    <source>
        <dbReference type="ARBA" id="ARBA00022722"/>
    </source>
</evidence>
<gene>
    <name evidence="7" type="ORF">AVEN_88831_1</name>
</gene>
<evidence type="ECO:0000313" key="7">
    <source>
        <dbReference type="EMBL" id="GBM68258.1"/>
    </source>
</evidence>
<dbReference type="InterPro" id="IPR043502">
    <property type="entry name" value="DNA/RNA_pol_sf"/>
</dbReference>
<dbReference type="Gene3D" id="2.40.70.10">
    <property type="entry name" value="Acid Proteases"/>
    <property type="match status" value="1"/>
</dbReference>
<evidence type="ECO:0000256" key="1">
    <source>
        <dbReference type="ARBA" id="ARBA00022695"/>
    </source>
</evidence>
<name>A0A4Y2HSM8_ARAVE</name>
<evidence type="ECO:0000313" key="8">
    <source>
        <dbReference type="Proteomes" id="UP000499080"/>
    </source>
</evidence>
<sequence length="510" mass="57170">MPKTKPEVSPSVGQDSQLSRIAFKAPVFCENDPELWFFQVESQFVIAGISNDSTKFHAVVAALNSNVLSCVRDIVRNPPLENAYIALKDRVLQHFAQSSSARLNLLLKDLQLGDKRPSHLLSEMRNLAPAKMEDDILQTLWLQRLPANLQQILSVCKASLDELARIADKIHEVAGCNLTVARVESKSDQVELHAIKAELADLKNMVKKLSVSQNSHGRMKPRRRSLTPSRRIADKNVEPKRLCISVSSAADSCRPNSRLFITDLVTRHKFLVDSGGAVCCYPKKLTNFKAKQDLELYAANGSRISTYGTIKLQLDFGLRRSFIWSFLVADVSDPIIGADFLERFELLIDVRNRRLLDGRTSLSVKGMLKRTKSLDAAKEQACLHSLVKNKVKKDNTPIAWTEDARSAFESCKRLIANATTLSFPAADARLSLMTDASDFAVGAVLQQHIESKVEPLGFFSRKLSATEKKYSTFDRELLSIYLSVKHFSYMLEGREIVVYTDHKPLVFAFT</sequence>
<dbReference type="OrthoDB" id="6932368at2759"/>
<evidence type="ECO:0000259" key="5">
    <source>
        <dbReference type="Pfam" id="PF17919"/>
    </source>
</evidence>
<dbReference type="EMBL" id="BGPR01002130">
    <property type="protein sequence ID" value="GBM68258.1"/>
    <property type="molecule type" value="Genomic_DNA"/>
</dbReference>
<feature type="domain" description="Reverse transcriptase/retrotransposon-derived protein RNase H-like" evidence="5">
    <location>
        <begin position="400"/>
        <end position="498"/>
    </location>
</feature>
<dbReference type="GO" id="GO:0004519">
    <property type="term" value="F:endonuclease activity"/>
    <property type="evidence" value="ECO:0007669"/>
    <property type="project" value="UniProtKB-KW"/>
</dbReference>
<organism evidence="7 8">
    <name type="scientific">Araneus ventricosus</name>
    <name type="common">Orbweaver spider</name>
    <name type="synonym">Epeira ventricosa</name>
    <dbReference type="NCBI Taxonomy" id="182803"/>
    <lineage>
        <taxon>Eukaryota</taxon>
        <taxon>Metazoa</taxon>
        <taxon>Ecdysozoa</taxon>
        <taxon>Arthropoda</taxon>
        <taxon>Chelicerata</taxon>
        <taxon>Arachnida</taxon>
        <taxon>Araneae</taxon>
        <taxon>Araneomorphae</taxon>
        <taxon>Entelegynae</taxon>
        <taxon>Araneoidea</taxon>
        <taxon>Araneidae</taxon>
        <taxon>Araneus</taxon>
    </lineage>
</organism>
<dbReference type="Pfam" id="PF23055">
    <property type="entry name" value="DUF7041"/>
    <property type="match status" value="1"/>
</dbReference>
<dbReference type="Proteomes" id="UP000499080">
    <property type="component" value="Unassembled WGS sequence"/>
</dbReference>
<comment type="caution">
    <text evidence="7">The sequence shown here is derived from an EMBL/GenBank/DDBJ whole genome shotgun (WGS) entry which is preliminary data.</text>
</comment>
<keyword evidence="3" id="KW-0378">Hydrolase</keyword>
<protein>
    <submittedName>
        <fullName evidence="7">Uncharacterized protein</fullName>
    </submittedName>
</protein>
<dbReference type="AlphaFoldDB" id="A0A4Y2HSM8"/>
<keyword evidence="8" id="KW-1185">Reference proteome</keyword>
<dbReference type="GO" id="GO:0003964">
    <property type="term" value="F:RNA-directed DNA polymerase activity"/>
    <property type="evidence" value="ECO:0007669"/>
    <property type="project" value="UniProtKB-KW"/>
</dbReference>